<comment type="caution">
    <text evidence="2">The sequence shown here is derived from an EMBL/GenBank/DDBJ whole genome shotgun (WGS) entry which is preliminary data.</text>
</comment>
<dbReference type="Pfam" id="PF21751">
    <property type="entry name" value="DACNV"/>
    <property type="match status" value="1"/>
</dbReference>
<reference evidence="2 3" key="1">
    <citation type="submission" date="2020-08" db="EMBL/GenBank/DDBJ databases">
        <title>Genomic Encyclopedia of Type Strains, Phase IV (KMG-IV): sequencing the most valuable type-strain genomes for metagenomic binning, comparative biology and taxonomic classification.</title>
        <authorList>
            <person name="Goeker M."/>
        </authorList>
    </citation>
    <scope>NUCLEOTIDE SEQUENCE [LARGE SCALE GENOMIC DNA]</scope>
    <source>
        <strain evidence="2 3">DSM 28570</strain>
    </source>
</reference>
<dbReference type="RefSeq" id="WP_183350913.1">
    <property type="nucleotide sequence ID" value="NZ_JACHEO010000010.1"/>
</dbReference>
<dbReference type="EMBL" id="JACHEO010000010">
    <property type="protein sequence ID" value="MBB5348307.1"/>
    <property type="molecule type" value="Genomic_DNA"/>
</dbReference>
<protein>
    <recommendedName>
        <fullName evidence="1">Probable sensor domain-containing protein</fullName>
    </recommendedName>
</protein>
<dbReference type="InterPro" id="IPR048551">
    <property type="entry name" value="DACNV"/>
</dbReference>
<organism evidence="2 3">
    <name type="scientific">Desulfoprunum benzoelyticum</name>
    <dbReference type="NCBI Taxonomy" id="1506996"/>
    <lineage>
        <taxon>Bacteria</taxon>
        <taxon>Pseudomonadati</taxon>
        <taxon>Thermodesulfobacteriota</taxon>
        <taxon>Desulfobulbia</taxon>
        <taxon>Desulfobulbales</taxon>
        <taxon>Desulfobulbaceae</taxon>
        <taxon>Desulfoprunum</taxon>
    </lineage>
</organism>
<feature type="domain" description="Probable sensor" evidence="1">
    <location>
        <begin position="33"/>
        <end position="130"/>
    </location>
</feature>
<evidence type="ECO:0000259" key="1">
    <source>
        <dbReference type="Pfam" id="PF21751"/>
    </source>
</evidence>
<proteinExistence type="predicted"/>
<evidence type="ECO:0000313" key="2">
    <source>
        <dbReference type="EMBL" id="MBB5348307.1"/>
    </source>
</evidence>
<dbReference type="AlphaFoldDB" id="A0A840UPZ0"/>
<name>A0A840UPZ0_9BACT</name>
<accession>A0A840UPZ0</accession>
<keyword evidence="3" id="KW-1185">Reference proteome</keyword>
<evidence type="ECO:0000313" key="3">
    <source>
        <dbReference type="Proteomes" id="UP000539642"/>
    </source>
</evidence>
<dbReference type="Proteomes" id="UP000539642">
    <property type="component" value="Unassembled WGS sequence"/>
</dbReference>
<gene>
    <name evidence="2" type="ORF">HNQ81_002038</name>
</gene>
<sequence>MLHKYPKDLVDKIIELWQTTMPAKGRKADKAFELPAVEILEELVSTCYQVSHMKEESRGLLFRVMLCEPEAFNPKCFGPFRDLFTLRFSELRPYNEYEIMKLGPAVDFNNSIIGIRLDREEGLQIWGFIHSGSRWTHAIQGGSKQPTPLPPALGLNVTGPGRITVCRGLTILAQLTGGTIISPSANVFKSHWMSRRFAKVQMQLASLHADNPLYDREMWAQIDPAFVGTLYLEFFKHVISTVRRSGHGGTIISLPAGLGDMVFNDNPYISMKYRFAEGGARSQLKRLVLEIMQTMAIRCGKRHGPTYVAGWRDYVQLPRDEVAALDEQIFKFARFVARLTGIDGAVVTTEGPELIGFGGIIQGTFEMGGEVARALDPEGKRKKIEKIEGVGTRHRSLYYLCNRLHQALGIVVSQDAEVRAVTWNGDIVTCWDVIPIDFT</sequence>